<dbReference type="AlphaFoldDB" id="A0A6C0BU76"/>
<organism evidence="2">
    <name type="scientific">viral metagenome</name>
    <dbReference type="NCBI Taxonomy" id="1070528"/>
    <lineage>
        <taxon>unclassified sequences</taxon>
        <taxon>metagenomes</taxon>
        <taxon>organismal metagenomes</taxon>
    </lineage>
</organism>
<proteinExistence type="predicted"/>
<evidence type="ECO:0000313" key="2">
    <source>
        <dbReference type="EMBL" id="QHS95124.1"/>
    </source>
</evidence>
<keyword evidence="1" id="KW-1133">Transmembrane helix</keyword>
<evidence type="ECO:0000256" key="1">
    <source>
        <dbReference type="SAM" id="Phobius"/>
    </source>
</evidence>
<reference evidence="2" key="1">
    <citation type="journal article" date="2020" name="Nature">
        <title>Giant virus diversity and host interactions through global metagenomics.</title>
        <authorList>
            <person name="Schulz F."/>
            <person name="Roux S."/>
            <person name="Paez-Espino D."/>
            <person name="Jungbluth S."/>
            <person name="Walsh D.A."/>
            <person name="Denef V.J."/>
            <person name="McMahon K.D."/>
            <person name="Konstantinidis K.T."/>
            <person name="Eloe-Fadrosh E.A."/>
            <person name="Kyrpides N.C."/>
            <person name="Woyke T."/>
        </authorList>
    </citation>
    <scope>NUCLEOTIDE SEQUENCE</scope>
    <source>
        <strain evidence="2">GVMAG-M-3300018428-16</strain>
    </source>
</reference>
<accession>A0A6C0BU76</accession>
<keyword evidence="1" id="KW-0812">Transmembrane</keyword>
<feature type="transmembrane region" description="Helical" evidence="1">
    <location>
        <begin position="37"/>
        <end position="52"/>
    </location>
</feature>
<feature type="transmembrane region" description="Helical" evidence="1">
    <location>
        <begin position="7"/>
        <end position="25"/>
    </location>
</feature>
<sequence>MNEIYKIVVLGLLLFGINMLVLKVLPSVNIDIRCVDTYILFLNLLYILYLFLPSDNDIFSNK</sequence>
<keyword evidence="1" id="KW-0472">Membrane</keyword>
<name>A0A6C0BU76_9ZZZZ</name>
<dbReference type="EMBL" id="MN739240">
    <property type="protein sequence ID" value="QHS95124.1"/>
    <property type="molecule type" value="Genomic_DNA"/>
</dbReference>
<protein>
    <submittedName>
        <fullName evidence="2">Uncharacterized protein</fullName>
    </submittedName>
</protein>